<evidence type="ECO:0000313" key="2">
    <source>
        <dbReference type="EMBL" id="PGH13441.1"/>
    </source>
</evidence>
<name>A0A2B7XXE6_POLH7</name>
<evidence type="ECO:0000256" key="1">
    <source>
        <dbReference type="SAM" id="MobiDB-lite"/>
    </source>
</evidence>
<feature type="region of interest" description="Disordered" evidence="1">
    <location>
        <begin position="631"/>
        <end position="651"/>
    </location>
</feature>
<feature type="region of interest" description="Disordered" evidence="1">
    <location>
        <begin position="315"/>
        <end position="341"/>
    </location>
</feature>
<feature type="compositionally biased region" description="Low complexity" evidence="1">
    <location>
        <begin position="538"/>
        <end position="553"/>
    </location>
</feature>
<feature type="compositionally biased region" description="Polar residues" evidence="1">
    <location>
        <begin position="258"/>
        <end position="278"/>
    </location>
</feature>
<reference evidence="2 3" key="1">
    <citation type="submission" date="2017-10" db="EMBL/GenBank/DDBJ databases">
        <title>Comparative genomics in systemic dimorphic fungi from Ajellomycetaceae.</title>
        <authorList>
            <person name="Munoz J.F."/>
            <person name="Mcewen J.G."/>
            <person name="Clay O.K."/>
            <person name="Cuomo C.A."/>
        </authorList>
    </citation>
    <scope>NUCLEOTIDE SEQUENCE [LARGE SCALE GENOMIC DNA]</scope>
    <source>
        <strain evidence="2 3">UAMH7299</strain>
    </source>
</reference>
<comment type="caution">
    <text evidence="2">The sequence shown here is derived from an EMBL/GenBank/DDBJ whole genome shotgun (WGS) entry which is preliminary data.</text>
</comment>
<dbReference type="AlphaFoldDB" id="A0A2B7XXE6"/>
<dbReference type="OrthoDB" id="10251048at2759"/>
<gene>
    <name evidence="2" type="ORF">AJ80_06310</name>
</gene>
<feature type="compositionally biased region" description="Basic and acidic residues" evidence="1">
    <location>
        <begin position="777"/>
        <end position="789"/>
    </location>
</feature>
<protein>
    <submittedName>
        <fullName evidence="2">Uncharacterized protein</fullName>
    </submittedName>
</protein>
<evidence type="ECO:0000313" key="3">
    <source>
        <dbReference type="Proteomes" id="UP000224634"/>
    </source>
</evidence>
<feature type="region of interest" description="Disordered" evidence="1">
    <location>
        <begin position="715"/>
        <end position="789"/>
    </location>
</feature>
<feature type="region of interest" description="Disordered" evidence="1">
    <location>
        <begin position="34"/>
        <end position="196"/>
    </location>
</feature>
<feature type="compositionally biased region" description="Low complexity" evidence="1">
    <location>
        <begin position="78"/>
        <end position="87"/>
    </location>
</feature>
<feature type="compositionally biased region" description="Low complexity" evidence="1">
    <location>
        <begin position="315"/>
        <end position="326"/>
    </location>
</feature>
<dbReference type="EMBL" id="PDNA01000104">
    <property type="protein sequence ID" value="PGH13441.1"/>
    <property type="molecule type" value="Genomic_DNA"/>
</dbReference>
<feature type="compositionally biased region" description="Basic and acidic residues" evidence="1">
    <location>
        <begin position="638"/>
        <end position="651"/>
    </location>
</feature>
<keyword evidence="3" id="KW-1185">Reference proteome</keyword>
<organism evidence="2 3">
    <name type="scientific">Polytolypa hystricis (strain UAMH7299)</name>
    <dbReference type="NCBI Taxonomy" id="1447883"/>
    <lineage>
        <taxon>Eukaryota</taxon>
        <taxon>Fungi</taxon>
        <taxon>Dikarya</taxon>
        <taxon>Ascomycota</taxon>
        <taxon>Pezizomycotina</taxon>
        <taxon>Eurotiomycetes</taxon>
        <taxon>Eurotiomycetidae</taxon>
        <taxon>Onygenales</taxon>
        <taxon>Onygenales incertae sedis</taxon>
        <taxon>Polytolypa</taxon>
    </lineage>
</organism>
<sequence length="789" mass="85674">MAGQPPFRRTAPGVPIYPNQTASYMDMRVSAGALPRAGHTPTPARPALSPGVFSGKAPGGSVTVHLPLPLPQRPPSLRRPMATSLPPNNLPVPSPQQQQQLLPSSSSFSSFSSPSPPSPAPAPTFGSFPSFSVSAQGIHYLHPPETNGTRAPGPEFFPGATITAQGITFGSPSGKPEFNASTQKTRSPVEQRENTELLPSVSLASLASSSTFRNKGTKLWKPLLAEDTPRANSKTMDPNRGPHRLVRSGSRPHGLAGATTSNHPLRNVTNLDGDHNTQANTAIGLSKSLSTHALNDETPRHFYPGQPGNFVAPVQTQSQQQLSVTPPEGPRFFGPDDLSPSKHEEKLAERKRWFSALEQSYHADPYVPDMSVPLFCPPRDFQQPEYHAETAYVQQPSSNAGFGLPGGIGGIDQDNPFRTRQRTARWMEDERILSMGADEVTSVLYSDAFKGPATTSQAIGQSQILSSQPIPTAQASLTPLAISQTQTPALTTSPVVSSGEAYDIKKEMAQARSSILHDPLTTPSSRDRAQESSRAGLSQTSSSRGSSQMRPFSGQGQAAEKYPERPRHTKAGESYPYEDENYNNIWNDPTVDRLGLDFSTGPWGIGPPKAKEEKPGYKFPPPGLPYPPLFPDMPSVRGYRDPARERDPKLRESDDWFFSTLREEERIRAECGKGDSPRRRVVDNPALSRDGNIAASSTDMVAQVVANLQSYAIGDRQAQSDDKNSFAPFRNVPDHCVEPSHGGKRSYFDLDPTVDPWRLPPSRTAATKDEDGDDSDKENGKPKGNDYLN</sequence>
<feature type="compositionally biased region" description="Low complexity" evidence="1">
    <location>
        <begin position="95"/>
        <end position="113"/>
    </location>
</feature>
<feature type="compositionally biased region" description="Low complexity" evidence="1">
    <location>
        <begin position="123"/>
        <end position="132"/>
    </location>
</feature>
<feature type="region of interest" description="Disordered" evidence="1">
    <location>
        <begin position="515"/>
        <end position="577"/>
    </location>
</feature>
<feature type="compositionally biased region" description="Polar residues" evidence="1">
    <location>
        <begin position="162"/>
        <end position="171"/>
    </location>
</feature>
<dbReference type="Proteomes" id="UP000224634">
    <property type="component" value="Unassembled WGS sequence"/>
</dbReference>
<dbReference type="STRING" id="1447883.A0A2B7XXE6"/>
<proteinExistence type="predicted"/>
<accession>A0A2B7XXE6</accession>
<feature type="region of interest" description="Disordered" evidence="1">
    <location>
        <begin position="229"/>
        <end position="278"/>
    </location>
</feature>